<evidence type="ECO:0000313" key="3">
    <source>
        <dbReference type="Proteomes" id="UP000721861"/>
    </source>
</evidence>
<keyword evidence="3" id="KW-1185">Reference proteome</keyword>
<protein>
    <submittedName>
        <fullName evidence="2">Aldo/keto reductase</fullName>
    </submittedName>
</protein>
<dbReference type="Proteomes" id="UP000721861">
    <property type="component" value="Unassembled WGS sequence"/>
</dbReference>
<dbReference type="InterPro" id="IPR020471">
    <property type="entry name" value="AKR"/>
</dbReference>
<dbReference type="InterPro" id="IPR036812">
    <property type="entry name" value="NAD(P)_OxRdtase_dom_sf"/>
</dbReference>
<evidence type="ECO:0000313" key="2">
    <source>
        <dbReference type="EMBL" id="MBS2213763.1"/>
    </source>
</evidence>
<accession>A0ABS5KFB9</accession>
<dbReference type="InterPro" id="IPR023210">
    <property type="entry name" value="NADP_OxRdtase_dom"/>
</dbReference>
<dbReference type="CDD" id="cd19096">
    <property type="entry name" value="AKR_Fe-S_oxidoreductase"/>
    <property type="match status" value="1"/>
</dbReference>
<gene>
    <name evidence="2" type="ORF">KEM09_20310</name>
</gene>
<dbReference type="Pfam" id="PF00248">
    <property type="entry name" value="Aldo_ket_red"/>
    <property type="match status" value="1"/>
</dbReference>
<dbReference type="PANTHER" id="PTHR43312">
    <property type="entry name" value="D-THREO-ALDOSE 1-DEHYDROGENASE"/>
    <property type="match status" value="1"/>
</dbReference>
<proteinExistence type="predicted"/>
<dbReference type="PRINTS" id="PR00069">
    <property type="entry name" value="ALDKETRDTASE"/>
</dbReference>
<evidence type="ECO:0000259" key="1">
    <source>
        <dbReference type="Pfam" id="PF00248"/>
    </source>
</evidence>
<dbReference type="RefSeq" id="WP_212231397.1">
    <property type="nucleotide sequence ID" value="NZ_JAGUCN010000034.1"/>
</dbReference>
<dbReference type="PANTHER" id="PTHR43312:SF2">
    <property type="entry name" value="OXIDOREDUCTASE"/>
    <property type="match status" value="1"/>
</dbReference>
<reference evidence="2 3" key="1">
    <citation type="journal article" date="2014" name="Int. J. Syst. Evol. Microbiol.">
        <title>Carboxylicivirga gen. nov. in the family Marinilabiliaceae with two novel species, Carboxylicivirga mesophila sp. nov. and Carboxylicivirga taeanensis sp. nov., and reclassification of Cytophaga fermentans as Saccharicrinis fermentans gen. nov., comb. nov.</title>
        <authorList>
            <person name="Yang S.H."/>
            <person name="Seo H.S."/>
            <person name="Woo J.H."/>
            <person name="Oh H.M."/>
            <person name="Jang H."/>
            <person name="Lee J.H."/>
            <person name="Kim S.J."/>
            <person name="Kwon K.K."/>
        </authorList>
    </citation>
    <scope>NUCLEOTIDE SEQUENCE [LARGE SCALE GENOMIC DNA]</scope>
    <source>
        <strain evidence="2 3">JCM 18290</strain>
    </source>
</reference>
<comment type="caution">
    <text evidence="2">The sequence shown here is derived from an EMBL/GenBank/DDBJ whole genome shotgun (WGS) entry which is preliminary data.</text>
</comment>
<dbReference type="SUPFAM" id="SSF51430">
    <property type="entry name" value="NAD(P)-linked oxidoreductase"/>
    <property type="match status" value="1"/>
</dbReference>
<name>A0ABS5KFB9_9BACT</name>
<dbReference type="Gene3D" id="3.20.20.100">
    <property type="entry name" value="NADP-dependent oxidoreductase domain"/>
    <property type="match status" value="1"/>
</dbReference>
<sequence length="385" mass="44473">MEYRRFGKTNKHISVITLGGMRFKNVWDNPRQTIPAATQDHCNQMVDLAIKQGINHFETAYGYVKSETVFGRTLNKELNIDRSSYHLMTKGNPLTADETRRLVEEQLTTLQTDYFDFYAWHGINTNELLYKACQSGGAIEELLKMKEEGIIKHVGFSTHGSVETIVKAIQTDMFEFVNLHYYYFYQRNHAAVQLAKEKDMGVFIISPNDKGGQLFQAPAKVHKAIPHATPIQWNARFCLSHAEMHTLSFGMTEASHFNEMKGIFPSHIPLAQSDFDAKLQLDGMVKDDPYAHFDGYDLKHSSDLDIPLLLHWRKLWKCYDMLNFARYRYKELKTPNHWVPGVFATPDAINKVDFSKVPEHIPLKEMLHELHEAFYEAPQQLKVIS</sequence>
<dbReference type="EMBL" id="JAGUCN010000034">
    <property type="protein sequence ID" value="MBS2213763.1"/>
    <property type="molecule type" value="Genomic_DNA"/>
</dbReference>
<dbReference type="InterPro" id="IPR053135">
    <property type="entry name" value="AKR2_Oxidoreductase"/>
</dbReference>
<organism evidence="2 3">
    <name type="scientific">Carboxylicivirga mesophila</name>
    <dbReference type="NCBI Taxonomy" id="1166478"/>
    <lineage>
        <taxon>Bacteria</taxon>
        <taxon>Pseudomonadati</taxon>
        <taxon>Bacteroidota</taxon>
        <taxon>Bacteroidia</taxon>
        <taxon>Marinilabiliales</taxon>
        <taxon>Marinilabiliaceae</taxon>
        <taxon>Carboxylicivirga</taxon>
    </lineage>
</organism>
<feature type="domain" description="NADP-dependent oxidoreductase" evidence="1">
    <location>
        <begin position="16"/>
        <end position="207"/>
    </location>
</feature>